<name>A0A382JVH5_9ZZZZ</name>
<organism evidence="3">
    <name type="scientific">marine metagenome</name>
    <dbReference type="NCBI Taxonomy" id="408172"/>
    <lineage>
        <taxon>unclassified sequences</taxon>
        <taxon>metagenomes</taxon>
        <taxon>ecological metagenomes</taxon>
    </lineage>
</organism>
<dbReference type="EMBL" id="UINC01076511">
    <property type="protein sequence ID" value="SVC15756.1"/>
    <property type="molecule type" value="Genomic_DNA"/>
</dbReference>
<evidence type="ECO:0000256" key="1">
    <source>
        <dbReference type="SAM" id="MobiDB-lite"/>
    </source>
</evidence>
<dbReference type="GO" id="GO:0003824">
    <property type="term" value="F:catalytic activity"/>
    <property type="evidence" value="ECO:0007669"/>
    <property type="project" value="InterPro"/>
</dbReference>
<accession>A0A382JVH5</accession>
<dbReference type="AlphaFoldDB" id="A0A382JVH5"/>
<feature type="region of interest" description="Disordered" evidence="1">
    <location>
        <begin position="226"/>
        <end position="247"/>
    </location>
</feature>
<dbReference type="PANTHER" id="PTHR11895">
    <property type="entry name" value="TRANSAMIDASE"/>
    <property type="match status" value="1"/>
</dbReference>
<dbReference type="Pfam" id="PF01425">
    <property type="entry name" value="Amidase"/>
    <property type="match status" value="1"/>
</dbReference>
<dbReference type="InterPro" id="IPR000120">
    <property type="entry name" value="Amidase"/>
</dbReference>
<dbReference type="PANTHER" id="PTHR11895:SF7">
    <property type="entry name" value="GLUTAMYL-TRNA(GLN) AMIDOTRANSFERASE SUBUNIT A, MITOCHONDRIAL"/>
    <property type="match status" value="1"/>
</dbReference>
<feature type="domain" description="Amidase" evidence="2">
    <location>
        <begin position="25"/>
        <end position="240"/>
    </location>
</feature>
<evidence type="ECO:0000259" key="2">
    <source>
        <dbReference type="Pfam" id="PF01425"/>
    </source>
</evidence>
<gene>
    <name evidence="3" type="ORF">METZ01_LOCUS268610</name>
</gene>
<dbReference type="InterPro" id="IPR036928">
    <property type="entry name" value="AS_sf"/>
</dbReference>
<proteinExistence type="predicted"/>
<dbReference type="SUPFAM" id="SSF75304">
    <property type="entry name" value="Amidase signature (AS) enzymes"/>
    <property type="match status" value="1"/>
</dbReference>
<protein>
    <recommendedName>
        <fullName evidence="2">Amidase domain-containing protein</fullName>
    </recommendedName>
</protein>
<evidence type="ECO:0000313" key="3">
    <source>
        <dbReference type="EMBL" id="SVC15756.1"/>
    </source>
</evidence>
<dbReference type="PROSITE" id="PS00571">
    <property type="entry name" value="AMIDASES"/>
    <property type="match status" value="1"/>
</dbReference>
<dbReference type="Gene3D" id="3.90.1300.10">
    <property type="entry name" value="Amidase signature (AS) domain"/>
    <property type="match status" value="1"/>
</dbReference>
<feature type="non-terminal residue" evidence="3">
    <location>
        <position position="247"/>
    </location>
</feature>
<dbReference type="InterPro" id="IPR023631">
    <property type="entry name" value="Amidase_dom"/>
</dbReference>
<sequence length="247" mass="26011">MRELAFLDATAQADLVRRKEVSVTELIEFAIERIEKLNPALNAVVTKLYDEARDASRHVNPNAPLAGVPFVLKDLVAECAGTPMSEGSEFLGDYVSDHDSELVQRYRQAGLIVVGKSNTPEFGLMPTTEPVRFGATRNPWDTHLTAGGSSGGSGAAVASGMVAIGHANDGGGSIRVPASCCGTVGLKPTRGRNPLGPYYGDVAGGLLCEHVLTRSVRDTATVLDATAGPSVGEPYWPAAPDRSYSDE</sequence>
<reference evidence="3" key="1">
    <citation type="submission" date="2018-05" db="EMBL/GenBank/DDBJ databases">
        <authorList>
            <person name="Lanie J.A."/>
            <person name="Ng W.-L."/>
            <person name="Kazmierczak K.M."/>
            <person name="Andrzejewski T.M."/>
            <person name="Davidsen T.M."/>
            <person name="Wayne K.J."/>
            <person name="Tettelin H."/>
            <person name="Glass J.I."/>
            <person name="Rusch D."/>
            <person name="Podicherti R."/>
            <person name="Tsui H.-C.T."/>
            <person name="Winkler M.E."/>
        </authorList>
    </citation>
    <scope>NUCLEOTIDE SEQUENCE</scope>
</reference>
<dbReference type="InterPro" id="IPR020556">
    <property type="entry name" value="Amidase_CS"/>
</dbReference>